<dbReference type="EMBL" id="ASPP01006140">
    <property type="protein sequence ID" value="ETO29279.1"/>
    <property type="molecule type" value="Genomic_DNA"/>
</dbReference>
<evidence type="ECO:0000313" key="2">
    <source>
        <dbReference type="Proteomes" id="UP000023152"/>
    </source>
</evidence>
<organism evidence="1 2">
    <name type="scientific">Reticulomyxa filosa</name>
    <dbReference type="NCBI Taxonomy" id="46433"/>
    <lineage>
        <taxon>Eukaryota</taxon>
        <taxon>Sar</taxon>
        <taxon>Rhizaria</taxon>
        <taxon>Retaria</taxon>
        <taxon>Foraminifera</taxon>
        <taxon>Monothalamids</taxon>
        <taxon>Reticulomyxidae</taxon>
        <taxon>Reticulomyxa</taxon>
    </lineage>
</organism>
<name>X6NU14_RETFI</name>
<evidence type="ECO:0000313" key="1">
    <source>
        <dbReference type="EMBL" id="ETO29279.1"/>
    </source>
</evidence>
<comment type="caution">
    <text evidence="1">The sequence shown here is derived from an EMBL/GenBank/DDBJ whole genome shotgun (WGS) entry which is preliminary data.</text>
</comment>
<dbReference type="Proteomes" id="UP000023152">
    <property type="component" value="Unassembled WGS sequence"/>
</dbReference>
<accession>X6NU14</accession>
<sequence>MRTDCLNVSHQVILEASTKMLSKKLLLCVWEHRHINNRLTVRVYVDDGKKKRKKDCDYFDLHLKELNYDGLVQQIEKKILRKKNSDDPSDPNWEIVTFKEAKEDLRDTSADVTICNDVGLEDEILDYGGEDDSDSDNNERVSKKQIAIILLVKTLGTI</sequence>
<reference evidence="1 2" key="1">
    <citation type="journal article" date="2013" name="Curr. Biol.">
        <title>The Genome of the Foraminiferan Reticulomyxa filosa.</title>
        <authorList>
            <person name="Glockner G."/>
            <person name="Hulsmann N."/>
            <person name="Schleicher M."/>
            <person name="Noegel A.A."/>
            <person name="Eichinger L."/>
            <person name="Gallinger C."/>
            <person name="Pawlowski J."/>
            <person name="Sierra R."/>
            <person name="Euteneuer U."/>
            <person name="Pillet L."/>
            <person name="Moustafa A."/>
            <person name="Platzer M."/>
            <person name="Groth M."/>
            <person name="Szafranski K."/>
            <person name="Schliwa M."/>
        </authorList>
    </citation>
    <scope>NUCLEOTIDE SEQUENCE [LARGE SCALE GENOMIC DNA]</scope>
</reference>
<proteinExistence type="predicted"/>
<dbReference type="AlphaFoldDB" id="X6NU14"/>
<keyword evidence="2" id="KW-1185">Reference proteome</keyword>
<protein>
    <submittedName>
        <fullName evidence="1">Uncharacterized protein</fullName>
    </submittedName>
</protein>
<gene>
    <name evidence="1" type="ORF">RFI_07842</name>
</gene>